<sequence length="393" mass="43517">MPKPSTARATAPETVWLAGGRHVGPAPQEILRENLRRLKADETIHDFLDAENPSDSEGHVFEARWLVDDAVTVRARLTTDGREHAAEGTRWTLVAEAERPWDLAWPSPATMFWPEGHEVPWDHDIVAGLRLRDINPLPQEDKALRRLLKEAAQHSWSINVVIHEAMTTDERGRLPLARLLPPGLRHRVVEHRAAPEQFQAVNWALYDLGVRVPRGGAVILPGSPARPGYDEQDCTVRSVFLDGSEPTELLEKVVRYAALPRPLPETAEDALTGLREDWKLLTLEEARTLVAVYAEALDAMTKSRDQYREATELAHAALAELRDLRTTASGARETSAGQEGNPLHQLTRTFQRVAGTVRARRAARDDGPDRATDRGTDTGTGTGTPENGPGRGE</sequence>
<reference evidence="2 3" key="1">
    <citation type="submission" date="2016-10" db="EMBL/GenBank/DDBJ databases">
        <authorList>
            <person name="de Groot N.N."/>
        </authorList>
    </citation>
    <scope>NUCLEOTIDE SEQUENCE [LARGE SCALE GENOMIC DNA]</scope>
    <source>
        <strain evidence="2 3">OK461</strain>
    </source>
</reference>
<dbReference type="Proteomes" id="UP000181942">
    <property type="component" value="Unassembled WGS sequence"/>
</dbReference>
<gene>
    <name evidence="2" type="ORF">SAMN02787118_101294</name>
</gene>
<dbReference type="EMBL" id="FONR01000001">
    <property type="protein sequence ID" value="SFE31313.1"/>
    <property type="molecule type" value="Genomic_DNA"/>
</dbReference>
<dbReference type="RefSeq" id="WP_075025474.1">
    <property type="nucleotide sequence ID" value="NZ_FONR01000001.1"/>
</dbReference>
<feature type="compositionally biased region" description="Basic and acidic residues" evidence="1">
    <location>
        <begin position="362"/>
        <end position="376"/>
    </location>
</feature>
<feature type="region of interest" description="Disordered" evidence="1">
    <location>
        <begin position="328"/>
        <end position="393"/>
    </location>
</feature>
<protein>
    <submittedName>
        <fullName evidence="2">Uncharacterized protein</fullName>
    </submittedName>
</protein>
<evidence type="ECO:0000256" key="1">
    <source>
        <dbReference type="SAM" id="MobiDB-lite"/>
    </source>
</evidence>
<evidence type="ECO:0000313" key="2">
    <source>
        <dbReference type="EMBL" id="SFE31313.1"/>
    </source>
</evidence>
<accession>A0A1I1ZL86</accession>
<proteinExistence type="predicted"/>
<name>A0A1I1ZL86_9ACTN</name>
<evidence type="ECO:0000313" key="3">
    <source>
        <dbReference type="Proteomes" id="UP000181942"/>
    </source>
</evidence>
<dbReference type="AlphaFoldDB" id="A0A1I1ZL86"/>
<organism evidence="2 3">
    <name type="scientific">Streptomyces mirabilis</name>
    <dbReference type="NCBI Taxonomy" id="68239"/>
    <lineage>
        <taxon>Bacteria</taxon>
        <taxon>Bacillati</taxon>
        <taxon>Actinomycetota</taxon>
        <taxon>Actinomycetes</taxon>
        <taxon>Kitasatosporales</taxon>
        <taxon>Streptomycetaceae</taxon>
        <taxon>Streptomyces</taxon>
    </lineage>
</organism>